<comment type="caution">
    <text evidence="1">The sequence shown here is derived from an EMBL/GenBank/DDBJ whole genome shotgun (WGS) entry which is preliminary data.</text>
</comment>
<evidence type="ECO:0000313" key="1">
    <source>
        <dbReference type="EMBL" id="KAJ3175515.1"/>
    </source>
</evidence>
<proteinExistence type="predicted"/>
<dbReference type="Proteomes" id="UP001212152">
    <property type="component" value="Unassembled WGS sequence"/>
</dbReference>
<reference evidence="1" key="1">
    <citation type="submission" date="2020-05" db="EMBL/GenBank/DDBJ databases">
        <title>Phylogenomic resolution of chytrid fungi.</title>
        <authorList>
            <person name="Stajich J.E."/>
            <person name="Amses K."/>
            <person name="Simmons R."/>
            <person name="Seto K."/>
            <person name="Myers J."/>
            <person name="Bonds A."/>
            <person name="Quandt C.A."/>
            <person name="Barry K."/>
            <person name="Liu P."/>
            <person name="Grigoriev I."/>
            <person name="Longcore J.E."/>
            <person name="James T.Y."/>
        </authorList>
    </citation>
    <scope>NUCLEOTIDE SEQUENCE</scope>
    <source>
        <strain evidence="1">JEL0379</strain>
    </source>
</reference>
<gene>
    <name evidence="1" type="ORF">HDU87_006178</name>
</gene>
<protein>
    <submittedName>
        <fullName evidence="1">Uncharacterized protein</fullName>
    </submittedName>
</protein>
<sequence>MKVKAEMEDSSRTLVKELQVTKMLEKAAAATKKRNEKLAAMAATIVSAAVQRIKLHIENEENLARKYSITVEHHDDALDCCERVRAELSRVLEEAGWQVTRLDAHRVKTSFTTFIRVRLEWPTEMETEVTTKIQEAQC</sequence>
<evidence type="ECO:0000313" key="2">
    <source>
        <dbReference type="Proteomes" id="UP001212152"/>
    </source>
</evidence>
<keyword evidence="2" id="KW-1185">Reference proteome</keyword>
<dbReference type="AlphaFoldDB" id="A0AAD5XQS6"/>
<accession>A0AAD5XQS6</accession>
<organism evidence="1 2">
    <name type="scientific">Geranomyces variabilis</name>
    <dbReference type="NCBI Taxonomy" id="109894"/>
    <lineage>
        <taxon>Eukaryota</taxon>
        <taxon>Fungi</taxon>
        <taxon>Fungi incertae sedis</taxon>
        <taxon>Chytridiomycota</taxon>
        <taxon>Chytridiomycota incertae sedis</taxon>
        <taxon>Chytridiomycetes</taxon>
        <taxon>Spizellomycetales</taxon>
        <taxon>Powellomycetaceae</taxon>
        <taxon>Geranomyces</taxon>
    </lineage>
</organism>
<name>A0AAD5XQS6_9FUNG</name>
<dbReference type="EMBL" id="JADGJQ010000051">
    <property type="protein sequence ID" value="KAJ3175515.1"/>
    <property type="molecule type" value="Genomic_DNA"/>
</dbReference>